<sequence length="116" mass="13328">MIEIFRAGYRLAFDPKISLEHFLALSLSAMFHLFLQMAIMISASIANEEDEHVVQCLPCWIPKHENDLKLEFENEFRQNINLSAWKIYTLNRSLIITSLGTLLTYGVLIGTLGRNN</sequence>
<dbReference type="InterPro" id="IPR009318">
    <property type="entry name" value="Gustatory_rcpt"/>
</dbReference>
<accession>A0A4Y2I134</accession>
<comment type="caution">
    <text evidence="2">The sequence shown here is derived from an EMBL/GenBank/DDBJ whole genome shotgun (WGS) entry which is preliminary data.</text>
</comment>
<organism evidence="2 3">
    <name type="scientific">Araneus ventricosus</name>
    <name type="common">Orbweaver spider</name>
    <name type="synonym">Epeira ventricosa</name>
    <dbReference type="NCBI Taxonomy" id="182803"/>
    <lineage>
        <taxon>Eukaryota</taxon>
        <taxon>Metazoa</taxon>
        <taxon>Ecdysozoa</taxon>
        <taxon>Arthropoda</taxon>
        <taxon>Chelicerata</taxon>
        <taxon>Arachnida</taxon>
        <taxon>Araneae</taxon>
        <taxon>Araneomorphae</taxon>
        <taxon>Entelegynae</taxon>
        <taxon>Araneoidea</taxon>
        <taxon>Araneidae</taxon>
        <taxon>Araneus</taxon>
    </lineage>
</organism>
<dbReference type="GO" id="GO:0008527">
    <property type="term" value="F:taste receptor activity"/>
    <property type="evidence" value="ECO:0007669"/>
    <property type="project" value="InterPro"/>
</dbReference>
<dbReference type="Proteomes" id="UP000499080">
    <property type="component" value="Unassembled WGS sequence"/>
</dbReference>
<evidence type="ECO:0000313" key="2">
    <source>
        <dbReference type="EMBL" id="GBM70886.1"/>
    </source>
</evidence>
<proteinExistence type="predicted"/>
<evidence type="ECO:0000313" key="3">
    <source>
        <dbReference type="Proteomes" id="UP000499080"/>
    </source>
</evidence>
<reference evidence="2 3" key="1">
    <citation type="journal article" date="2019" name="Sci. Rep.">
        <title>Orb-weaving spider Araneus ventricosus genome elucidates the spidroin gene catalogue.</title>
        <authorList>
            <person name="Kono N."/>
            <person name="Nakamura H."/>
            <person name="Ohtoshi R."/>
            <person name="Moran D.A.P."/>
            <person name="Shinohara A."/>
            <person name="Yoshida Y."/>
            <person name="Fujiwara M."/>
            <person name="Mori M."/>
            <person name="Tomita M."/>
            <person name="Arakawa K."/>
        </authorList>
    </citation>
    <scope>NUCLEOTIDE SEQUENCE [LARGE SCALE GENOMIC DNA]</scope>
</reference>
<protein>
    <submittedName>
        <fullName evidence="2">Uncharacterized protein</fullName>
    </submittedName>
</protein>
<feature type="transmembrane region" description="Helical" evidence="1">
    <location>
        <begin position="94"/>
        <end position="113"/>
    </location>
</feature>
<dbReference type="GO" id="GO:0016020">
    <property type="term" value="C:membrane"/>
    <property type="evidence" value="ECO:0007669"/>
    <property type="project" value="InterPro"/>
</dbReference>
<keyword evidence="1" id="KW-0812">Transmembrane</keyword>
<evidence type="ECO:0000256" key="1">
    <source>
        <dbReference type="SAM" id="Phobius"/>
    </source>
</evidence>
<keyword evidence="1" id="KW-0472">Membrane</keyword>
<dbReference type="EMBL" id="BGPR01002281">
    <property type="protein sequence ID" value="GBM70886.1"/>
    <property type="molecule type" value="Genomic_DNA"/>
</dbReference>
<dbReference type="Pfam" id="PF06151">
    <property type="entry name" value="Trehalose_recp"/>
    <property type="match status" value="1"/>
</dbReference>
<keyword evidence="1" id="KW-1133">Transmembrane helix</keyword>
<feature type="transmembrane region" description="Helical" evidence="1">
    <location>
        <begin position="21"/>
        <end position="45"/>
    </location>
</feature>
<dbReference type="AlphaFoldDB" id="A0A4Y2I134"/>
<keyword evidence="3" id="KW-1185">Reference proteome</keyword>
<name>A0A4Y2I134_ARAVE</name>
<gene>
    <name evidence="2" type="ORF">AVEN_28455_1</name>
</gene>